<dbReference type="GO" id="GO:0030295">
    <property type="term" value="F:protein kinase activator activity"/>
    <property type="evidence" value="ECO:0007669"/>
    <property type="project" value="TreeGrafter"/>
</dbReference>
<feature type="transmembrane region" description="Helical" evidence="10">
    <location>
        <begin position="86"/>
        <end position="105"/>
    </location>
</feature>
<feature type="domain" description="Histidine kinase" evidence="11">
    <location>
        <begin position="380"/>
        <end position="596"/>
    </location>
</feature>
<evidence type="ECO:0000313" key="13">
    <source>
        <dbReference type="EMBL" id="ASJ21879.1"/>
    </source>
</evidence>
<dbReference type="Gene3D" id="3.30.565.10">
    <property type="entry name" value="Histidine kinase-like ATPase, C-terminal domain"/>
    <property type="match status" value="1"/>
</dbReference>
<dbReference type="InterPro" id="IPR004358">
    <property type="entry name" value="Sig_transdc_His_kin-like_C"/>
</dbReference>
<dbReference type="GO" id="GO:0007234">
    <property type="term" value="P:osmosensory signaling via phosphorelay pathway"/>
    <property type="evidence" value="ECO:0007669"/>
    <property type="project" value="TreeGrafter"/>
</dbReference>
<dbReference type="Pfam" id="PF00512">
    <property type="entry name" value="HisKA"/>
    <property type="match status" value="1"/>
</dbReference>
<keyword evidence="10" id="KW-1133">Transmembrane helix</keyword>
<dbReference type="KEGG" id="bhp:BHAMNSH16_09600"/>
<evidence type="ECO:0000256" key="10">
    <source>
        <dbReference type="SAM" id="Phobius"/>
    </source>
</evidence>
<dbReference type="PROSITE" id="PS50885">
    <property type="entry name" value="HAMP"/>
    <property type="match status" value="1"/>
</dbReference>
<dbReference type="InterPro" id="IPR036097">
    <property type="entry name" value="HisK_dim/P_sf"/>
</dbReference>
<feature type="domain" description="HAMP" evidence="12">
    <location>
        <begin position="311"/>
        <end position="363"/>
    </location>
</feature>
<dbReference type="SMART" id="SM00387">
    <property type="entry name" value="HATPase_c"/>
    <property type="match status" value="1"/>
</dbReference>
<evidence type="ECO:0000259" key="12">
    <source>
        <dbReference type="PROSITE" id="PS50885"/>
    </source>
</evidence>
<evidence type="ECO:0000256" key="7">
    <source>
        <dbReference type="ARBA" id="ARBA00022777"/>
    </source>
</evidence>
<dbReference type="EMBL" id="CP019914">
    <property type="protein sequence ID" value="ASJ21879.1"/>
    <property type="molecule type" value="Genomic_DNA"/>
</dbReference>
<dbReference type="InterPro" id="IPR036890">
    <property type="entry name" value="HATPase_C_sf"/>
</dbReference>
<protein>
    <recommendedName>
        <fullName evidence="3">histidine kinase</fullName>
        <ecNumber evidence="3">2.7.13.3</ecNumber>
    </recommendedName>
</protein>
<keyword evidence="10" id="KW-0812">Transmembrane</keyword>
<dbReference type="GO" id="GO:0000156">
    <property type="term" value="F:phosphorelay response regulator activity"/>
    <property type="evidence" value="ECO:0007669"/>
    <property type="project" value="TreeGrafter"/>
</dbReference>
<dbReference type="Proteomes" id="UP000264880">
    <property type="component" value="Chromosome"/>
</dbReference>
<evidence type="ECO:0000256" key="3">
    <source>
        <dbReference type="ARBA" id="ARBA00012438"/>
    </source>
</evidence>
<feature type="transmembrane region" description="Helical" evidence="10">
    <location>
        <begin position="285"/>
        <end position="309"/>
    </location>
</feature>
<evidence type="ECO:0000259" key="11">
    <source>
        <dbReference type="PROSITE" id="PS50109"/>
    </source>
</evidence>
<keyword evidence="5" id="KW-0808">Transferase</keyword>
<dbReference type="SUPFAM" id="SSF47384">
    <property type="entry name" value="Homodimeric domain of signal transducing histidine kinase"/>
    <property type="match status" value="1"/>
</dbReference>
<dbReference type="PROSITE" id="PS50109">
    <property type="entry name" value="HIS_KIN"/>
    <property type="match status" value="1"/>
</dbReference>
<dbReference type="Gene3D" id="6.10.340.10">
    <property type="match status" value="1"/>
</dbReference>
<dbReference type="Pfam" id="PF02518">
    <property type="entry name" value="HATPase_c"/>
    <property type="match status" value="1"/>
</dbReference>
<keyword evidence="9" id="KW-0902">Two-component regulatory system</keyword>
<feature type="transmembrane region" description="Helical" evidence="10">
    <location>
        <begin position="15"/>
        <end position="38"/>
    </location>
</feature>
<evidence type="ECO:0000256" key="6">
    <source>
        <dbReference type="ARBA" id="ARBA00022741"/>
    </source>
</evidence>
<keyword evidence="7 13" id="KW-0418">Kinase</keyword>
<organism evidence="13 14">
    <name type="scientific">Brachyspira hampsonii</name>
    <dbReference type="NCBI Taxonomy" id="1287055"/>
    <lineage>
        <taxon>Bacteria</taxon>
        <taxon>Pseudomonadati</taxon>
        <taxon>Spirochaetota</taxon>
        <taxon>Spirochaetia</taxon>
        <taxon>Brachyspirales</taxon>
        <taxon>Brachyspiraceae</taxon>
        <taxon>Brachyspira</taxon>
    </lineage>
</organism>
<evidence type="ECO:0000313" key="14">
    <source>
        <dbReference type="Proteomes" id="UP000264880"/>
    </source>
</evidence>
<evidence type="ECO:0000256" key="8">
    <source>
        <dbReference type="ARBA" id="ARBA00022840"/>
    </source>
</evidence>
<dbReference type="SUPFAM" id="SSF55874">
    <property type="entry name" value="ATPase domain of HSP90 chaperone/DNA topoisomerase II/histidine kinase"/>
    <property type="match status" value="1"/>
</dbReference>
<proteinExistence type="predicted"/>
<evidence type="ECO:0000256" key="4">
    <source>
        <dbReference type="ARBA" id="ARBA00022553"/>
    </source>
</evidence>
<dbReference type="InterPro" id="IPR003661">
    <property type="entry name" value="HisK_dim/P_dom"/>
</dbReference>
<sequence length="596" mass="68541">MNFIKKILSKIKIRYGVLFPSLICLFTLINFIATLWVSSFIYEPNITNQFYMFAVMFFPLTSIIIGIIVIIKFVVDAIMKKEGSHLKLVIVLIMGLMTVLPSIVISKISTFIIKSNLNLFLDQNINSSVEYVMDISNREITEKQEFMYGIIEKVGINYFNNLFNDLGTGYSKYEDISDEIKSSKYFDNVVFLSNSYNVNNIIFFNSANYIPLDINYKLTNTNIIFINSEYNGSFYVNAIIPLSYSNNYVIWSEIMPKNYIEVRNNALESFRIYNSVNMFTNEFSMILSLMYLFVLGISTFFSIIFGIALSRLITGPVSLILNATNSITNADFNIDMKLGGVHDMRNLIHRFNVMARALKYHRDRENTRARLETWREAAIKVAHEIKNPLMPIIMNAELIDRKISVNMTEKDVERIKNSSNIIIKNANVISNLVRSFSEFSFAIKLSDDKQSINGALIEVLESFKNISSVKFNVVLSKHDYFINMDREKLIMAFRNLIKNAVEAMEKSSRYMIYISSYHEIIDLNEFFIISITDTGIGIEKNNLHKIFEPYFTSKEKGTGIGLSTVEKIISEHNGTIDVESIPNEGTTFFIKFMIES</sequence>
<keyword evidence="4" id="KW-0597">Phosphoprotein</keyword>
<dbReference type="PANTHER" id="PTHR42878">
    <property type="entry name" value="TWO-COMPONENT HISTIDINE KINASE"/>
    <property type="match status" value="1"/>
</dbReference>
<evidence type="ECO:0000256" key="2">
    <source>
        <dbReference type="ARBA" id="ARBA00004370"/>
    </source>
</evidence>
<keyword evidence="10" id="KW-0472">Membrane</keyword>
<dbReference type="EC" id="2.7.13.3" evidence="3"/>
<reference evidence="13 14" key="1">
    <citation type="submission" date="2017-02" db="EMBL/GenBank/DDBJ databases">
        <title>Complete genome sequence of Brachyspira hampsonii genomovar I strain NSH-16 (ATCC BAA-2463).</title>
        <authorList>
            <person name="Mirajkar N.S."/>
            <person name="Gebhart C.J."/>
        </authorList>
    </citation>
    <scope>NUCLEOTIDE SEQUENCE [LARGE SCALE GENOMIC DNA]</scope>
    <source>
        <strain evidence="13 14">NSH-16</strain>
    </source>
</reference>
<dbReference type="GO" id="GO:0000155">
    <property type="term" value="F:phosphorelay sensor kinase activity"/>
    <property type="evidence" value="ECO:0007669"/>
    <property type="project" value="InterPro"/>
</dbReference>
<keyword evidence="8" id="KW-0067">ATP-binding</keyword>
<evidence type="ECO:0000256" key="5">
    <source>
        <dbReference type="ARBA" id="ARBA00022679"/>
    </source>
</evidence>
<dbReference type="CDD" id="cd00082">
    <property type="entry name" value="HisKA"/>
    <property type="match status" value="1"/>
</dbReference>
<feature type="transmembrane region" description="Helical" evidence="10">
    <location>
        <begin position="50"/>
        <end position="74"/>
    </location>
</feature>
<evidence type="ECO:0000256" key="1">
    <source>
        <dbReference type="ARBA" id="ARBA00000085"/>
    </source>
</evidence>
<evidence type="ECO:0000256" key="9">
    <source>
        <dbReference type="ARBA" id="ARBA00023012"/>
    </source>
</evidence>
<gene>
    <name evidence="13" type="ORF">BHAMNSH16_09600</name>
</gene>
<dbReference type="InterPro" id="IPR003660">
    <property type="entry name" value="HAMP_dom"/>
</dbReference>
<dbReference type="AlphaFoldDB" id="A0AAC9TVX4"/>
<dbReference type="PRINTS" id="PR00344">
    <property type="entry name" value="BCTRLSENSOR"/>
</dbReference>
<comment type="catalytic activity">
    <reaction evidence="1">
        <text>ATP + protein L-histidine = ADP + protein N-phospho-L-histidine.</text>
        <dbReference type="EC" id="2.7.13.3"/>
    </reaction>
</comment>
<dbReference type="RefSeq" id="WP_069731964.1">
    <property type="nucleotide sequence ID" value="NZ_CP019914.1"/>
</dbReference>
<accession>A0AAC9TVX4</accession>
<keyword evidence="14" id="KW-1185">Reference proteome</keyword>
<keyword evidence="6" id="KW-0547">Nucleotide-binding</keyword>
<comment type="subcellular location">
    <subcellularLocation>
        <location evidence="2">Membrane</location>
    </subcellularLocation>
</comment>
<dbReference type="GO" id="GO:0016020">
    <property type="term" value="C:membrane"/>
    <property type="evidence" value="ECO:0007669"/>
    <property type="project" value="UniProtKB-SubCell"/>
</dbReference>
<name>A0AAC9TVX4_9SPIR</name>
<dbReference type="InterPro" id="IPR003594">
    <property type="entry name" value="HATPase_dom"/>
</dbReference>
<dbReference type="InterPro" id="IPR005467">
    <property type="entry name" value="His_kinase_dom"/>
</dbReference>
<dbReference type="InterPro" id="IPR050351">
    <property type="entry name" value="BphY/WalK/GraS-like"/>
</dbReference>
<dbReference type="PANTHER" id="PTHR42878:SF7">
    <property type="entry name" value="SENSOR HISTIDINE KINASE GLRK"/>
    <property type="match status" value="1"/>
</dbReference>
<dbReference type="Gene3D" id="1.10.287.130">
    <property type="match status" value="1"/>
</dbReference>
<dbReference type="GO" id="GO:0005524">
    <property type="term" value="F:ATP binding"/>
    <property type="evidence" value="ECO:0007669"/>
    <property type="project" value="UniProtKB-KW"/>
</dbReference>